<dbReference type="PRINTS" id="PR00109">
    <property type="entry name" value="TYRKINASE"/>
</dbReference>
<evidence type="ECO:0000313" key="3">
    <source>
        <dbReference type="Proteomes" id="UP001218188"/>
    </source>
</evidence>
<keyword evidence="2" id="KW-0808">Transferase</keyword>
<dbReference type="SUPFAM" id="SSF56112">
    <property type="entry name" value="Protein kinase-like (PK-like)"/>
    <property type="match status" value="1"/>
</dbReference>
<evidence type="ECO:0000259" key="1">
    <source>
        <dbReference type="PROSITE" id="PS50011"/>
    </source>
</evidence>
<accession>A0AAD6SY92</accession>
<dbReference type="Pfam" id="PF07714">
    <property type="entry name" value="PK_Tyr_Ser-Thr"/>
    <property type="match status" value="1"/>
</dbReference>
<comment type="caution">
    <text evidence="2">The sequence shown here is derived from an EMBL/GenBank/DDBJ whole genome shotgun (WGS) entry which is preliminary data.</text>
</comment>
<proteinExistence type="predicted"/>
<dbReference type="GO" id="GO:0004674">
    <property type="term" value="F:protein serine/threonine kinase activity"/>
    <property type="evidence" value="ECO:0007669"/>
    <property type="project" value="TreeGrafter"/>
</dbReference>
<dbReference type="SMART" id="SM00220">
    <property type="entry name" value="S_TKc"/>
    <property type="match status" value="1"/>
</dbReference>
<protein>
    <submittedName>
        <fullName evidence="2">Kinase-like domain-containing protein</fullName>
    </submittedName>
</protein>
<keyword evidence="3" id="KW-1185">Reference proteome</keyword>
<evidence type="ECO:0000313" key="2">
    <source>
        <dbReference type="EMBL" id="KAJ7036274.1"/>
    </source>
</evidence>
<organism evidence="2 3">
    <name type="scientific">Mycena alexandri</name>
    <dbReference type="NCBI Taxonomy" id="1745969"/>
    <lineage>
        <taxon>Eukaryota</taxon>
        <taxon>Fungi</taxon>
        <taxon>Dikarya</taxon>
        <taxon>Basidiomycota</taxon>
        <taxon>Agaricomycotina</taxon>
        <taxon>Agaricomycetes</taxon>
        <taxon>Agaricomycetidae</taxon>
        <taxon>Agaricales</taxon>
        <taxon>Marasmiineae</taxon>
        <taxon>Mycenaceae</taxon>
        <taxon>Mycena</taxon>
    </lineage>
</organism>
<dbReference type="Proteomes" id="UP001218188">
    <property type="component" value="Unassembled WGS sequence"/>
</dbReference>
<gene>
    <name evidence="2" type="ORF">C8F04DRAFT_954076</name>
</gene>
<dbReference type="Gene3D" id="1.10.510.10">
    <property type="entry name" value="Transferase(Phosphotransferase) domain 1"/>
    <property type="match status" value="1"/>
</dbReference>
<dbReference type="PROSITE" id="PS00108">
    <property type="entry name" value="PROTEIN_KINASE_ST"/>
    <property type="match status" value="1"/>
</dbReference>
<feature type="domain" description="Protein kinase" evidence="1">
    <location>
        <begin position="25"/>
        <end position="288"/>
    </location>
</feature>
<dbReference type="AlphaFoldDB" id="A0AAD6SY92"/>
<dbReference type="InterPro" id="IPR008271">
    <property type="entry name" value="Ser/Thr_kinase_AS"/>
</dbReference>
<keyword evidence="2" id="KW-0418">Kinase</keyword>
<reference evidence="2" key="1">
    <citation type="submission" date="2023-03" db="EMBL/GenBank/DDBJ databases">
        <title>Massive genome expansion in bonnet fungi (Mycena s.s.) driven by repeated elements and novel gene families across ecological guilds.</title>
        <authorList>
            <consortium name="Lawrence Berkeley National Laboratory"/>
            <person name="Harder C.B."/>
            <person name="Miyauchi S."/>
            <person name="Viragh M."/>
            <person name="Kuo A."/>
            <person name="Thoen E."/>
            <person name="Andreopoulos B."/>
            <person name="Lu D."/>
            <person name="Skrede I."/>
            <person name="Drula E."/>
            <person name="Henrissat B."/>
            <person name="Morin E."/>
            <person name="Kohler A."/>
            <person name="Barry K."/>
            <person name="LaButti K."/>
            <person name="Morin E."/>
            <person name="Salamov A."/>
            <person name="Lipzen A."/>
            <person name="Mereny Z."/>
            <person name="Hegedus B."/>
            <person name="Baldrian P."/>
            <person name="Stursova M."/>
            <person name="Weitz H."/>
            <person name="Taylor A."/>
            <person name="Grigoriev I.V."/>
            <person name="Nagy L.G."/>
            <person name="Martin F."/>
            <person name="Kauserud H."/>
        </authorList>
    </citation>
    <scope>NUCLEOTIDE SEQUENCE</scope>
    <source>
        <strain evidence="2">CBHHK200</strain>
    </source>
</reference>
<dbReference type="InterPro" id="IPR011009">
    <property type="entry name" value="Kinase-like_dom_sf"/>
</dbReference>
<dbReference type="InterPro" id="IPR001245">
    <property type="entry name" value="Ser-Thr/Tyr_kinase_cat_dom"/>
</dbReference>
<name>A0AAD6SY92_9AGAR</name>
<dbReference type="InterPro" id="IPR000719">
    <property type="entry name" value="Prot_kinase_dom"/>
</dbReference>
<dbReference type="PANTHER" id="PTHR44329">
    <property type="entry name" value="SERINE/THREONINE-PROTEIN KINASE TNNI3K-RELATED"/>
    <property type="match status" value="1"/>
</dbReference>
<dbReference type="GO" id="GO:0005524">
    <property type="term" value="F:ATP binding"/>
    <property type="evidence" value="ECO:0007669"/>
    <property type="project" value="InterPro"/>
</dbReference>
<sequence length="378" mass="42484">MSEALLQLSRASQLHPVCFNLPDLQMIGRPVARGGFADIWKGLVRGQTVCVKAMILFQRSDRRTVEQNIGHEAIIWRQLSHPNLLPFFGLYYQDERLCLVSPWMSSGNIREFLNSAPPYTDRVSLMLDIALGLEYLHRNGVVHGDLKGLNVLITPSRRACLADFGLSSISDAMTVQFADSDDENTSVGGTARYMAPELFSEPTRHFGSDVYAFACTCYEILTGKAPFYEIHHDMGVAMKVVRGERPSRPDTILPDDNLWLLIQDCWAQNSANRPSLTQVIQRLLSPAIGARETQSSTDWDDTFSAKFRRSLRDFPLLPSVTEIKQKLFCDGMCSAGWQSIPNISPLVENPTQMVQTTILDNIEKESINRLNIPRVSFT</sequence>
<dbReference type="InterPro" id="IPR051681">
    <property type="entry name" value="Ser/Thr_Kinases-Pseudokinases"/>
</dbReference>
<dbReference type="PROSITE" id="PS50011">
    <property type="entry name" value="PROTEIN_KINASE_DOM"/>
    <property type="match status" value="1"/>
</dbReference>
<dbReference type="EMBL" id="JARJCM010000044">
    <property type="protein sequence ID" value="KAJ7036274.1"/>
    <property type="molecule type" value="Genomic_DNA"/>
</dbReference>